<feature type="compositionally biased region" description="Polar residues" evidence="13">
    <location>
        <begin position="522"/>
        <end position="536"/>
    </location>
</feature>
<dbReference type="GO" id="GO:0043565">
    <property type="term" value="F:sequence-specific DNA binding"/>
    <property type="evidence" value="ECO:0007669"/>
    <property type="project" value="InterPro"/>
</dbReference>
<feature type="region of interest" description="Disordered" evidence="13">
    <location>
        <begin position="1"/>
        <end position="109"/>
    </location>
</feature>
<dbReference type="SUPFAM" id="SSF48508">
    <property type="entry name" value="Nuclear receptor ligand-binding domain"/>
    <property type="match status" value="1"/>
</dbReference>
<organism evidence="16 17">
    <name type="scientific">Littorina saxatilis</name>
    <dbReference type="NCBI Taxonomy" id="31220"/>
    <lineage>
        <taxon>Eukaryota</taxon>
        <taxon>Metazoa</taxon>
        <taxon>Spiralia</taxon>
        <taxon>Lophotrochozoa</taxon>
        <taxon>Mollusca</taxon>
        <taxon>Gastropoda</taxon>
        <taxon>Caenogastropoda</taxon>
        <taxon>Littorinimorpha</taxon>
        <taxon>Littorinoidea</taxon>
        <taxon>Littorinidae</taxon>
        <taxon>Littorina</taxon>
    </lineage>
</organism>
<dbReference type="Pfam" id="PF00104">
    <property type="entry name" value="Hormone_recep"/>
    <property type="match status" value="1"/>
</dbReference>
<evidence type="ECO:0000259" key="15">
    <source>
        <dbReference type="PROSITE" id="PS51843"/>
    </source>
</evidence>
<feature type="domain" description="Nuclear receptor" evidence="14">
    <location>
        <begin position="127"/>
        <end position="202"/>
    </location>
</feature>
<evidence type="ECO:0000256" key="6">
    <source>
        <dbReference type="ARBA" id="ARBA00023015"/>
    </source>
</evidence>
<dbReference type="InterPro" id="IPR001628">
    <property type="entry name" value="Znf_hrmn_rcpt"/>
</dbReference>
<protein>
    <recommendedName>
        <fullName evidence="18">Estrogen receptor</fullName>
    </recommendedName>
</protein>
<keyword evidence="7" id="KW-0446">Lipid-binding</keyword>
<comment type="similarity">
    <text evidence="1">Belongs to the nuclear hormone receptor family. NR3 subfamily.</text>
</comment>
<dbReference type="PROSITE" id="PS51030">
    <property type="entry name" value="NUCLEAR_REC_DBD_2"/>
    <property type="match status" value="1"/>
</dbReference>
<accession>A0AAN9BCF1</accession>
<dbReference type="GO" id="GO:0005496">
    <property type="term" value="F:steroid binding"/>
    <property type="evidence" value="ECO:0007669"/>
    <property type="project" value="UniProtKB-KW"/>
</dbReference>
<dbReference type="CDD" id="cd07068">
    <property type="entry name" value="NR_LBD_ER_like"/>
    <property type="match status" value="1"/>
</dbReference>
<evidence type="ECO:0000256" key="12">
    <source>
        <dbReference type="RuleBase" id="RU004334"/>
    </source>
</evidence>
<evidence type="ECO:0000256" key="8">
    <source>
        <dbReference type="ARBA" id="ARBA00023125"/>
    </source>
</evidence>
<dbReference type="Pfam" id="PF00105">
    <property type="entry name" value="zf-C4"/>
    <property type="match status" value="1"/>
</dbReference>
<dbReference type="InterPro" id="IPR000536">
    <property type="entry name" value="Nucl_hrmn_rcpt_lig-bd"/>
</dbReference>
<dbReference type="PANTHER" id="PTHR48092">
    <property type="entry name" value="KNIRPS-RELATED PROTEIN-RELATED"/>
    <property type="match status" value="1"/>
</dbReference>
<evidence type="ECO:0000256" key="10">
    <source>
        <dbReference type="ARBA" id="ARBA00023170"/>
    </source>
</evidence>
<keyword evidence="17" id="KW-1185">Reference proteome</keyword>
<keyword evidence="6 12" id="KW-0805">Transcription regulation</keyword>
<dbReference type="SMART" id="SM00430">
    <property type="entry name" value="HOLI"/>
    <property type="match status" value="1"/>
</dbReference>
<dbReference type="EMBL" id="JBAMIC010000008">
    <property type="protein sequence ID" value="KAK7103496.1"/>
    <property type="molecule type" value="Genomic_DNA"/>
</dbReference>
<feature type="domain" description="NR LBD" evidence="15">
    <location>
        <begin position="245"/>
        <end position="470"/>
    </location>
</feature>
<feature type="compositionally biased region" description="Low complexity" evidence="13">
    <location>
        <begin position="65"/>
        <end position="86"/>
    </location>
</feature>
<keyword evidence="11 12" id="KW-0539">Nucleus</keyword>
<gene>
    <name evidence="16" type="ORF">V1264_018381</name>
</gene>
<feature type="region of interest" description="Disordered" evidence="13">
    <location>
        <begin position="489"/>
        <end position="536"/>
    </location>
</feature>
<name>A0AAN9BCF1_9CAEN</name>
<dbReference type="PROSITE" id="PS00031">
    <property type="entry name" value="NUCLEAR_REC_DBD_1"/>
    <property type="match status" value="1"/>
</dbReference>
<sequence length="536" mass="56769">MLHGVSLGALGHASREPSDSKASGSSSGDSSHGHARLAASGGPGPTGAGPGGGGVGPGVGGVPGMPGHSLMSGSSGHLQAPTSTTPEGGGTSLHPSFLSMEHPHASPLGSGEIQIKQEISAGSSTPAKVCQVCNDNASGFHYGVWSCEGCKAFFKRSIQGPVDYMCPATNNCTIDKHRRKSCQACRLRKCYEVGMNKGSQRKDRKSSSGGATPKGKRCRADSTDTTDSATNGGGASASKSAKRSRSLSILEALQKAALPVLESYHNHDQPLSRVNLLNTLIKIADRELVYLINWAKHVPGYTDLSLSDQVHLIECCWMELLLLNCAFRSMEHDGKHLVFAPDFHLDRHLWSVMGMTEILEQVSAVSEQMVQFAVTKEELLLLQATVLVNAEVRRLSSSSKIVEMRQMIVDALVEVSQTTHRDDSRRVPNLLLLLTHVRQAGERGIAYFQSLKQEGCVTFCDLLIEMLDAHNSAASAATTAASTSAAVSATQPSTSAAGIDRKNVNLGPPSHHVMGPGVMATKRSSPPDQGSMNSYV</sequence>
<dbReference type="GO" id="GO:0003700">
    <property type="term" value="F:DNA-binding transcription factor activity"/>
    <property type="evidence" value="ECO:0007669"/>
    <property type="project" value="InterPro"/>
</dbReference>
<feature type="compositionally biased region" description="Gly residues" evidence="13">
    <location>
        <begin position="41"/>
        <end position="64"/>
    </location>
</feature>
<dbReference type="Proteomes" id="UP001374579">
    <property type="component" value="Unassembled WGS sequence"/>
</dbReference>
<feature type="region of interest" description="Disordered" evidence="13">
    <location>
        <begin position="198"/>
        <end position="240"/>
    </location>
</feature>
<evidence type="ECO:0000256" key="5">
    <source>
        <dbReference type="ARBA" id="ARBA00022833"/>
    </source>
</evidence>
<dbReference type="GO" id="GO:0008270">
    <property type="term" value="F:zinc ion binding"/>
    <property type="evidence" value="ECO:0007669"/>
    <property type="project" value="UniProtKB-KW"/>
</dbReference>
<dbReference type="InterPro" id="IPR050200">
    <property type="entry name" value="Nuclear_hormone_rcpt_NR3"/>
</dbReference>
<evidence type="ECO:0000256" key="3">
    <source>
        <dbReference type="ARBA" id="ARBA00022723"/>
    </source>
</evidence>
<dbReference type="CDD" id="cd07171">
    <property type="entry name" value="NR_DBD_ER"/>
    <property type="match status" value="1"/>
</dbReference>
<dbReference type="PRINTS" id="PR00398">
    <property type="entry name" value="STRDHORMONER"/>
</dbReference>
<dbReference type="InterPro" id="IPR013088">
    <property type="entry name" value="Znf_NHR/GATA"/>
</dbReference>
<evidence type="ECO:0000259" key="14">
    <source>
        <dbReference type="PROSITE" id="PS51030"/>
    </source>
</evidence>
<evidence type="ECO:0000313" key="16">
    <source>
        <dbReference type="EMBL" id="KAK7103496.1"/>
    </source>
</evidence>
<dbReference type="GO" id="GO:0005634">
    <property type="term" value="C:nucleus"/>
    <property type="evidence" value="ECO:0007669"/>
    <property type="project" value="UniProtKB-SubCell"/>
</dbReference>
<dbReference type="SUPFAM" id="SSF57716">
    <property type="entry name" value="Glucocorticoid receptor-like (DNA-binding domain)"/>
    <property type="match status" value="1"/>
</dbReference>
<keyword evidence="9 12" id="KW-0804">Transcription</keyword>
<keyword evidence="3 12" id="KW-0479">Metal-binding</keyword>
<dbReference type="InterPro" id="IPR001723">
    <property type="entry name" value="Nuclear_hrmn_rcpt"/>
</dbReference>
<dbReference type="InterPro" id="IPR035500">
    <property type="entry name" value="NHR-like_dom_sf"/>
</dbReference>
<evidence type="ECO:0008006" key="18">
    <source>
        <dbReference type="Google" id="ProtNLM"/>
    </source>
</evidence>
<keyword evidence="10 12" id="KW-0675">Receptor</keyword>
<comment type="caution">
    <text evidence="16">The sequence shown here is derived from an EMBL/GenBank/DDBJ whole genome shotgun (WGS) entry which is preliminary data.</text>
</comment>
<dbReference type="PRINTS" id="PR00047">
    <property type="entry name" value="STROIDFINGER"/>
</dbReference>
<dbReference type="AlphaFoldDB" id="A0AAN9BCF1"/>
<feature type="compositionally biased region" description="Low complexity" evidence="13">
    <location>
        <begin position="20"/>
        <end position="30"/>
    </location>
</feature>
<evidence type="ECO:0000256" key="7">
    <source>
        <dbReference type="ARBA" id="ARBA00023121"/>
    </source>
</evidence>
<keyword evidence="4 12" id="KW-0863">Zinc-finger</keyword>
<evidence type="ECO:0000256" key="1">
    <source>
        <dbReference type="ARBA" id="ARBA00005413"/>
    </source>
</evidence>
<dbReference type="Gene3D" id="3.30.50.10">
    <property type="entry name" value="Erythroid Transcription Factor GATA-1, subunit A"/>
    <property type="match status" value="1"/>
</dbReference>
<evidence type="ECO:0000256" key="11">
    <source>
        <dbReference type="ARBA" id="ARBA00023242"/>
    </source>
</evidence>
<dbReference type="SMART" id="SM00399">
    <property type="entry name" value="ZnF_C4"/>
    <property type="match status" value="1"/>
</dbReference>
<evidence type="ECO:0000256" key="13">
    <source>
        <dbReference type="SAM" id="MobiDB-lite"/>
    </source>
</evidence>
<keyword evidence="2" id="KW-0754">Steroid-binding</keyword>
<evidence type="ECO:0000256" key="4">
    <source>
        <dbReference type="ARBA" id="ARBA00022771"/>
    </source>
</evidence>
<evidence type="ECO:0000256" key="2">
    <source>
        <dbReference type="ARBA" id="ARBA00022665"/>
    </source>
</evidence>
<reference evidence="16 17" key="1">
    <citation type="submission" date="2024-02" db="EMBL/GenBank/DDBJ databases">
        <title>Chromosome-scale genome assembly of the rough periwinkle Littorina saxatilis.</title>
        <authorList>
            <person name="De Jode A."/>
            <person name="Faria R."/>
            <person name="Formenti G."/>
            <person name="Sims Y."/>
            <person name="Smith T.P."/>
            <person name="Tracey A."/>
            <person name="Wood J.M.D."/>
            <person name="Zagrodzka Z.B."/>
            <person name="Johannesson K."/>
            <person name="Butlin R.K."/>
            <person name="Leder E.H."/>
        </authorList>
    </citation>
    <scope>NUCLEOTIDE SEQUENCE [LARGE SCALE GENOMIC DNA]</scope>
    <source>
        <strain evidence="16">Snail1</strain>
        <tissue evidence="16">Muscle</tissue>
    </source>
</reference>
<comment type="subcellular location">
    <subcellularLocation>
        <location evidence="12">Nucleus</location>
    </subcellularLocation>
</comment>
<dbReference type="FunFam" id="3.30.50.10:FF:000139">
    <property type="entry name" value="Estrogen receptor beta a variant b"/>
    <property type="match status" value="1"/>
</dbReference>
<dbReference type="Gene3D" id="1.10.565.10">
    <property type="entry name" value="Retinoid X Receptor"/>
    <property type="match status" value="1"/>
</dbReference>
<evidence type="ECO:0000313" key="17">
    <source>
        <dbReference type="Proteomes" id="UP001374579"/>
    </source>
</evidence>
<proteinExistence type="inferred from homology"/>
<dbReference type="PROSITE" id="PS51843">
    <property type="entry name" value="NR_LBD"/>
    <property type="match status" value="1"/>
</dbReference>
<keyword evidence="5 12" id="KW-0862">Zinc</keyword>
<keyword evidence="8 12" id="KW-0238">DNA-binding</keyword>
<evidence type="ECO:0000256" key="9">
    <source>
        <dbReference type="ARBA" id="ARBA00023163"/>
    </source>
</evidence>